<dbReference type="OrthoDB" id="635259at2"/>
<dbReference type="InterPro" id="IPR018060">
    <property type="entry name" value="HTH_AraC"/>
</dbReference>
<evidence type="ECO:0000313" key="5">
    <source>
        <dbReference type="EMBL" id="RAI73838.1"/>
    </source>
</evidence>
<evidence type="ECO:0000256" key="2">
    <source>
        <dbReference type="ARBA" id="ARBA00023125"/>
    </source>
</evidence>
<dbReference type="PANTHER" id="PTHR46796:SF13">
    <property type="entry name" value="HTH-TYPE TRANSCRIPTIONAL ACTIVATOR RHAS"/>
    <property type="match status" value="1"/>
</dbReference>
<organism evidence="5 6">
    <name type="scientific">Spirosoma telluris</name>
    <dbReference type="NCBI Taxonomy" id="2183553"/>
    <lineage>
        <taxon>Bacteria</taxon>
        <taxon>Pseudomonadati</taxon>
        <taxon>Bacteroidota</taxon>
        <taxon>Cytophagia</taxon>
        <taxon>Cytophagales</taxon>
        <taxon>Cytophagaceae</taxon>
        <taxon>Spirosoma</taxon>
    </lineage>
</organism>
<proteinExistence type="predicted"/>
<gene>
    <name evidence="5" type="ORF">HMF3257_04440</name>
</gene>
<dbReference type="AlphaFoldDB" id="A0A327NMK5"/>
<dbReference type="InterPro" id="IPR046532">
    <property type="entry name" value="DUF6597"/>
</dbReference>
<dbReference type="Proteomes" id="UP000249016">
    <property type="component" value="Unassembled WGS sequence"/>
</dbReference>
<dbReference type="PROSITE" id="PS01124">
    <property type="entry name" value="HTH_ARAC_FAMILY_2"/>
    <property type="match status" value="1"/>
</dbReference>
<reference evidence="5 6" key="1">
    <citation type="submission" date="2018-06" db="EMBL/GenBank/DDBJ databases">
        <title>Spirosoma sp. HMF3257 Genome sequencing and assembly.</title>
        <authorList>
            <person name="Kang H."/>
            <person name="Cha I."/>
            <person name="Kim H."/>
            <person name="Kang J."/>
            <person name="Joh K."/>
        </authorList>
    </citation>
    <scope>NUCLEOTIDE SEQUENCE [LARGE SCALE GENOMIC DNA]</scope>
    <source>
        <strain evidence="5 6">HMF3257</strain>
    </source>
</reference>
<dbReference type="GO" id="GO:0003700">
    <property type="term" value="F:DNA-binding transcription factor activity"/>
    <property type="evidence" value="ECO:0007669"/>
    <property type="project" value="InterPro"/>
</dbReference>
<comment type="caution">
    <text evidence="5">The sequence shown here is derived from an EMBL/GenBank/DDBJ whole genome shotgun (WGS) entry which is preliminary data.</text>
</comment>
<dbReference type="Pfam" id="PF12833">
    <property type="entry name" value="HTH_18"/>
    <property type="match status" value="1"/>
</dbReference>
<evidence type="ECO:0000313" key="6">
    <source>
        <dbReference type="Proteomes" id="UP000249016"/>
    </source>
</evidence>
<protein>
    <recommendedName>
        <fullName evidence="4">HTH araC/xylS-type domain-containing protein</fullName>
    </recommendedName>
</protein>
<feature type="domain" description="HTH araC/xylS-type" evidence="4">
    <location>
        <begin position="176"/>
        <end position="261"/>
    </location>
</feature>
<keyword evidence="2" id="KW-0238">DNA-binding</keyword>
<accession>A0A327NMK5</accession>
<evidence type="ECO:0000259" key="4">
    <source>
        <dbReference type="PROSITE" id="PS01124"/>
    </source>
</evidence>
<dbReference type="Pfam" id="PF20240">
    <property type="entry name" value="DUF6597"/>
    <property type="match status" value="1"/>
</dbReference>
<evidence type="ECO:0000256" key="3">
    <source>
        <dbReference type="ARBA" id="ARBA00023163"/>
    </source>
</evidence>
<keyword evidence="6" id="KW-1185">Reference proteome</keyword>
<dbReference type="RefSeq" id="WP_111340710.1">
    <property type="nucleotide sequence ID" value="NZ_QLII01000001.1"/>
</dbReference>
<dbReference type="InterPro" id="IPR050204">
    <property type="entry name" value="AraC_XylS_family_regulators"/>
</dbReference>
<name>A0A327NMK5_9BACT</name>
<sequence>MNSQLVDADDQLAAVFSHFYCVQLDINEVALQQQLLPNYEMLLVFNFGPAIAISLGDNHHVIGKTAVIGPLQKTLTYTLPPGADVIVTNFTLNGFYRLLGVSMQQLHNQDLHDPDLLLDKQCFIDLWAQLAPMTKLDDRLRLLTNYALTFVNPSDAASHTLLAGVSYFRDLTLDPVKQLAQTHQLSTRRIQSHFKTYLGYSAKELIRFLRFKKVLHFLYRQRPQTVDWPDLVLTFGYYDHSHLSKDFIYYLGLTPRQFLKQLTEGGVCISKSGKFY</sequence>
<keyword evidence="1" id="KW-0805">Transcription regulation</keyword>
<dbReference type="PANTHER" id="PTHR46796">
    <property type="entry name" value="HTH-TYPE TRANSCRIPTIONAL ACTIVATOR RHAS-RELATED"/>
    <property type="match status" value="1"/>
</dbReference>
<dbReference type="Gene3D" id="1.10.10.60">
    <property type="entry name" value="Homeodomain-like"/>
    <property type="match status" value="1"/>
</dbReference>
<keyword evidence="3" id="KW-0804">Transcription</keyword>
<dbReference type="GO" id="GO:0043565">
    <property type="term" value="F:sequence-specific DNA binding"/>
    <property type="evidence" value="ECO:0007669"/>
    <property type="project" value="InterPro"/>
</dbReference>
<dbReference type="EMBL" id="QLII01000001">
    <property type="protein sequence ID" value="RAI73838.1"/>
    <property type="molecule type" value="Genomic_DNA"/>
</dbReference>
<evidence type="ECO:0000256" key="1">
    <source>
        <dbReference type="ARBA" id="ARBA00023015"/>
    </source>
</evidence>
<dbReference type="SMART" id="SM00342">
    <property type="entry name" value="HTH_ARAC"/>
    <property type="match status" value="1"/>
</dbReference>